<dbReference type="RefSeq" id="XP_025378228.1">
    <property type="nucleotide sequence ID" value="XM_025521910.1"/>
</dbReference>
<dbReference type="InterPro" id="IPR002347">
    <property type="entry name" value="SDR_fam"/>
</dbReference>
<evidence type="ECO:0000313" key="4">
    <source>
        <dbReference type="Proteomes" id="UP000245768"/>
    </source>
</evidence>
<keyword evidence="4" id="KW-1185">Reference proteome</keyword>
<comment type="similarity">
    <text evidence="1">Belongs to the short-chain dehydrogenases/reductases (SDR) family.</text>
</comment>
<dbReference type="InParanoid" id="A0A316YNA9"/>
<dbReference type="PANTHER" id="PTHR24320">
    <property type="entry name" value="RETINOL DEHYDROGENASE"/>
    <property type="match status" value="1"/>
</dbReference>
<dbReference type="InterPro" id="IPR036291">
    <property type="entry name" value="NAD(P)-bd_dom_sf"/>
</dbReference>
<dbReference type="AlphaFoldDB" id="A0A316YNA9"/>
<dbReference type="Gene3D" id="3.40.50.720">
    <property type="entry name" value="NAD(P)-binding Rossmann-like Domain"/>
    <property type="match status" value="1"/>
</dbReference>
<dbReference type="Pfam" id="PF00106">
    <property type="entry name" value="adh_short"/>
    <property type="match status" value="1"/>
</dbReference>
<dbReference type="GO" id="GO:0016491">
    <property type="term" value="F:oxidoreductase activity"/>
    <property type="evidence" value="ECO:0007669"/>
    <property type="project" value="UniProtKB-KW"/>
</dbReference>
<name>A0A316YNA9_9BASI</name>
<dbReference type="SUPFAM" id="SSF51735">
    <property type="entry name" value="NAD(P)-binding Rossmann-fold domains"/>
    <property type="match status" value="1"/>
</dbReference>
<keyword evidence="2" id="KW-0560">Oxidoreductase</keyword>
<evidence type="ECO:0000313" key="3">
    <source>
        <dbReference type="EMBL" id="PWN91030.1"/>
    </source>
</evidence>
<evidence type="ECO:0000256" key="1">
    <source>
        <dbReference type="ARBA" id="ARBA00006484"/>
    </source>
</evidence>
<organism evidence="3 4">
    <name type="scientific">Acaromyces ingoldii</name>
    <dbReference type="NCBI Taxonomy" id="215250"/>
    <lineage>
        <taxon>Eukaryota</taxon>
        <taxon>Fungi</taxon>
        <taxon>Dikarya</taxon>
        <taxon>Basidiomycota</taxon>
        <taxon>Ustilaginomycotina</taxon>
        <taxon>Exobasidiomycetes</taxon>
        <taxon>Exobasidiales</taxon>
        <taxon>Cryptobasidiaceae</taxon>
        <taxon>Acaromyces</taxon>
    </lineage>
</organism>
<accession>A0A316YNA9</accession>
<dbReference type="EMBL" id="KZ819636">
    <property type="protein sequence ID" value="PWN91030.1"/>
    <property type="molecule type" value="Genomic_DNA"/>
</dbReference>
<dbReference type="OrthoDB" id="191139at2759"/>
<dbReference type="GeneID" id="37043826"/>
<gene>
    <name evidence="3" type="ORF">FA10DRAFT_267446</name>
</gene>
<dbReference type="PANTHER" id="PTHR24320:SF272">
    <property type="entry name" value="NAD(P)-BINDING ROSSMANN-FOLD SUPERFAMILY PROTEIN"/>
    <property type="match status" value="1"/>
</dbReference>
<sequence>MDQSSLADVRRAAAELLAREDKLHVFVANAGIYQMKHETSADGFEMHLAVNHLAHFLLFLLLRPALLAATSSAFHSRVVVVGSNASRRFKADLENMNLEGEGVYNGYLGYGASKTMNTWMANEIEARYGKSGVHAVSLQPAFSFGTGLAKDFDPKAIKAFTDDPGFQARSKSQPQGAATTVYAATAKELEGVGGVWLDNCHIQRQVWDQKTLWASGHSPWAFEPENQKKLWDISLRLVGEAE</sequence>
<evidence type="ECO:0000256" key="2">
    <source>
        <dbReference type="ARBA" id="ARBA00023002"/>
    </source>
</evidence>
<dbReference type="Proteomes" id="UP000245768">
    <property type="component" value="Unassembled WGS sequence"/>
</dbReference>
<reference evidence="3 4" key="1">
    <citation type="journal article" date="2018" name="Mol. Biol. Evol.">
        <title>Broad Genomic Sampling Reveals a Smut Pathogenic Ancestry of the Fungal Clade Ustilaginomycotina.</title>
        <authorList>
            <person name="Kijpornyongpan T."/>
            <person name="Mondo S.J."/>
            <person name="Barry K."/>
            <person name="Sandor L."/>
            <person name="Lee J."/>
            <person name="Lipzen A."/>
            <person name="Pangilinan J."/>
            <person name="LaButti K."/>
            <person name="Hainaut M."/>
            <person name="Henrissat B."/>
            <person name="Grigoriev I.V."/>
            <person name="Spatafora J.W."/>
            <person name="Aime M.C."/>
        </authorList>
    </citation>
    <scope>NUCLEOTIDE SEQUENCE [LARGE SCALE GENOMIC DNA]</scope>
    <source>
        <strain evidence="3 4">MCA 4198</strain>
    </source>
</reference>
<proteinExistence type="inferred from homology"/>
<dbReference type="STRING" id="215250.A0A316YNA9"/>
<protein>
    <submittedName>
        <fullName evidence="3">NAD(P)-binding protein</fullName>
    </submittedName>
</protein>